<evidence type="ECO:0000313" key="8">
    <source>
        <dbReference type="Proteomes" id="UP000031838"/>
    </source>
</evidence>
<accession>A0A0B6RYL5</accession>
<dbReference type="Proteomes" id="UP000031838">
    <property type="component" value="Chromosome 2"/>
</dbReference>
<dbReference type="KEGG" id="bgp:BGL_2c03820"/>
<keyword evidence="4" id="KW-0949">S-adenosyl-L-methionine</keyword>
<proteinExistence type="predicted"/>
<organism evidence="7 8">
    <name type="scientific">Burkholderia plantarii</name>
    <dbReference type="NCBI Taxonomy" id="41899"/>
    <lineage>
        <taxon>Bacteria</taxon>
        <taxon>Pseudomonadati</taxon>
        <taxon>Pseudomonadota</taxon>
        <taxon>Betaproteobacteria</taxon>
        <taxon>Burkholderiales</taxon>
        <taxon>Burkholderiaceae</taxon>
        <taxon>Burkholderia</taxon>
    </lineage>
</organism>
<dbReference type="EC" id="2.1.1.37" evidence="1"/>
<name>A0A0B6RYL5_BURPL</name>
<keyword evidence="2 7" id="KW-0489">Methyltransferase</keyword>
<dbReference type="GO" id="GO:0032259">
    <property type="term" value="P:methylation"/>
    <property type="evidence" value="ECO:0007669"/>
    <property type="project" value="UniProtKB-KW"/>
</dbReference>
<dbReference type="GO" id="GO:0009307">
    <property type="term" value="P:DNA restriction-modification system"/>
    <property type="evidence" value="ECO:0007669"/>
    <property type="project" value="UniProtKB-KW"/>
</dbReference>
<evidence type="ECO:0000256" key="3">
    <source>
        <dbReference type="ARBA" id="ARBA00022679"/>
    </source>
</evidence>
<dbReference type="PRINTS" id="PR00105">
    <property type="entry name" value="C5METTRFRASE"/>
</dbReference>
<dbReference type="InterPro" id="IPR029063">
    <property type="entry name" value="SAM-dependent_MTases_sf"/>
</dbReference>
<dbReference type="GO" id="GO:0003886">
    <property type="term" value="F:DNA (cytosine-5-)-methyltransferase activity"/>
    <property type="evidence" value="ECO:0007669"/>
    <property type="project" value="UniProtKB-EC"/>
</dbReference>
<dbReference type="GO" id="GO:0044027">
    <property type="term" value="P:negative regulation of gene expression via chromosomal CpG island methylation"/>
    <property type="evidence" value="ECO:0007669"/>
    <property type="project" value="TreeGrafter"/>
</dbReference>
<dbReference type="Pfam" id="PF00145">
    <property type="entry name" value="DNA_methylase"/>
    <property type="match status" value="1"/>
</dbReference>
<dbReference type="InterPro" id="IPR050390">
    <property type="entry name" value="C5-Methyltransferase"/>
</dbReference>
<sequence>MIFSYPHIVAELRPRRFIFENVEGLLTSGHGEAPSSLVREFLAIGHGVRLQKVNLAGCGVPQTRKRVRIIGHRIGADFQFPEERFSCDSGLPAG</sequence>
<gene>
    <name evidence="7" type="ORF">BGL_2c03820</name>
</gene>
<dbReference type="InterPro" id="IPR001525">
    <property type="entry name" value="C5_MeTfrase"/>
</dbReference>
<reference evidence="7 8" key="2">
    <citation type="journal article" date="2016" name="Appl. Microbiol. Biotechnol.">
        <title>Mutations improving production and secretion of extracellular lipase by Burkholderia glumae PG1.</title>
        <authorList>
            <person name="Knapp A."/>
            <person name="Voget S."/>
            <person name="Gao R."/>
            <person name="Zaburannyi N."/>
            <person name="Krysciak D."/>
            <person name="Breuer M."/>
            <person name="Hauer B."/>
            <person name="Streit W.R."/>
            <person name="Muller R."/>
            <person name="Daniel R."/>
            <person name="Jaeger K.E."/>
        </authorList>
    </citation>
    <scope>NUCLEOTIDE SEQUENCE [LARGE SCALE GENOMIC DNA]</scope>
    <source>
        <strain evidence="7 8">PG1</strain>
    </source>
</reference>
<keyword evidence="3 7" id="KW-0808">Transferase</keyword>
<reference evidence="8" key="1">
    <citation type="submission" date="2011-03" db="EMBL/GenBank/DDBJ databases">
        <authorList>
            <person name="Voget S."/>
            <person name="Streit W.R."/>
            <person name="Jaeger K.E."/>
            <person name="Daniel R."/>
        </authorList>
    </citation>
    <scope>NUCLEOTIDE SEQUENCE [LARGE SCALE GENOMIC DNA]</scope>
    <source>
        <strain evidence="8">PG1</strain>
    </source>
</reference>
<dbReference type="PANTHER" id="PTHR10629:SF52">
    <property type="entry name" value="DNA (CYTOSINE-5)-METHYLTRANSFERASE 1"/>
    <property type="match status" value="1"/>
</dbReference>
<dbReference type="PANTHER" id="PTHR10629">
    <property type="entry name" value="CYTOSINE-SPECIFIC METHYLTRANSFERASE"/>
    <property type="match status" value="1"/>
</dbReference>
<evidence type="ECO:0000256" key="5">
    <source>
        <dbReference type="ARBA" id="ARBA00022747"/>
    </source>
</evidence>
<evidence type="ECO:0000256" key="4">
    <source>
        <dbReference type="ARBA" id="ARBA00022691"/>
    </source>
</evidence>
<dbReference type="GO" id="GO:0003677">
    <property type="term" value="F:DNA binding"/>
    <property type="evidence" value="ECO:0007669"/>
    <property type="project" value="TreeGrafter"/>
</dbReference>
<keyword evidence="8" id="KW-1185">Reference proteome</keyword>
<dbReference type="Gene3D" id="3.40.50.150">
    <property type="entry name" value="Vaccinia Virus protein VP39"/>
    <property type="match status" value="1"/>
</dbReference>
<dbReference type="SUPFAM" id="SSF53335">
    <property type="entry name" value="S-adenosyl-L-methionine-dependent methyltransferases"/>
    <property type="match status" value="1"/>
</dbReference>
<comment type="catalytic activity">
    <reaction evidence="6">
        <text>a 2'-deoxycytidine in DNA + S-adenosyl-L-methionine = a 5-methyl-2'-deoxycytidine in DNA + S-adenosyl-L-homocysteine + H(+)</text>
        <dbReference type="Rhea" id="RHEA:13681"/>
        <dbReference type="Rhea" id="RHEA-COMP:11369"/>
        <dbReference type="Rhea" id="RHEA-COMP:11370"/>
        <dbReference type="ChEBI" id="CHEBI:15378"/>
        <dbReference type="ChEBI" id="CHEBI:57856"/>
        <dbReference type="ChEBI" id="CHEBI:59789"/>
        <dbReference type="ChEBI" id="CHEBI:85452"/>
        <dbReference type="ChEBI" id="CHEBI:85454"/>
        <dbReference type="EC" id="2.1.1.37"/>
    </reaction>
</comment>
<dbReference type="HOGENOM" id="CLU_2380633_0_0_4"/>
<evidence type="ECO:0000256" key="1">
    <source>
        <dbReference type="ARBA" id="ARBA00011975"/>
    </source>
</evidence>
<evidence type="ECO:0000313" key="7">
    <source>
        <dbReference type="EMBL" id="AJK48473.1"/>
    </source>
</evidence>
<dbReference type="EMBL" id="CP002581">
    <property type="protein sequence ID" value="AJK48473.1"/>
    <property type="molecule type" value="Genomic_DNA"/>
</dbReference>
<evidence type="ECO:0000256" key="6">
    <source>
        <dbReference type="ARBA" id="ARBA00047422"/>
    </source>
</evidence>
<dbReference type="AlphaFoldDB" id="A0A0B6RYL5"/>
<evidence type="ECO:0000256" key="2">
    <source>
        <dbReference type="ARBA" id="ARBA00022603"/>
    </source>
</evidence>
<protein>
    <recommendedName>
        <fullName evidence="1">DNA (cytosine-5-)-methyltransferase</fullName>
        <ecNumber evidence="1">2.1.1.37</ecNumber>
    </recommendedName>
</protein>
<keyword evidence="5" id="KW-0680">Restriction system</keyword>